<dbReference type="Pfam" id="PF15663">
    <property type="entry name" value="zf-CCCH_3"/>
    <property type="match status" value="1"/>
</dbReference>
<feature type="compositionally biased region" description="Low complexity" evidence="7">
    <location>
        <begin position="425"/>
        <end position="435"/>
    </location>
</feature>
<gene>
    <name evidence="9" type="ORF">DM860_001729</name>
</gene>
<feature type="domain" description="C3H1-type" evidence="8">
    <location>
        <begin position="66"/>
        <end position="92"/>
    </location>
</feature>
<dbReference type="SUPFAM" id="SSF90229">
    <property type="entry name" value="CCCH zinc finger"/>
    <property type="match status" value="1"/>
</dbReference>
<feature type="compositionally biased region" description="Basic and acidic residues" evidence="7">
    <location>
        <begin position="453"/>
        <end position="483"/>
    </location>
</feature>
<dbReference type="FunFam" id="4.10.1000.10:FF:000021">
    <property type="entry name" value="Zinc finger CCCH domain-containing protein 17"/>
    <property type="match status" value="1"/>
</dbReference>
<feature type="region of interest" description="Disordered" evidence="7">
    <location>
        <begin position="224"/>
        <end position="324"/>
    </location>
</feature>
<sequence length="709" mass="79052">MDAFHRSNPQVTQMPTATEAAAATAPGASAEEEAIKKNTDCVYFLASPLTCKKGSECEYRHSDSARLNPRDCWYWLNGNCLNPKCAFRHPPLDALVGPEALNHAETFMPPAHAMAAAAQMPYVSNKHGVPCIFFQQGICMKGDRCSFFHAQTSLANKAPQKQGALPPTTEAAPKKTFGALEKCTQLKNNPQINALKSGGIPTAAKPVVKEGLPLAKNHFLADKNTTPLSVNDDERSKYKATSVPANGNPVSRTSQMQPGFDDHDDNLHNKDEEVSREASPGFDVLVDDELRDSDYYPVEDQYGGAGDHERSEYDANPSADYSMGGIDQDVYREAHNDYEKRYGWEQRGVSSERKQVRSYPDRRHHGNNTNSLDHVRESDLRHRLSKPRKVNGLRSVISNEHTHHEKRVEGRGNYRGSWRERNNLSSSHESSSISSRLQGRISVPVRSSPLDVAEIRPEVDRSRDRDRPSHGRLQERMRGRLQEDPGFVVGRHSRGPLLRRDVFGEDDANFAGPKSLSELKGKKSGVERNGELSHLGKRKSQQNFDDLQSSGGGDLSFEGPKPLEEILKRKRRASDNNSGDHNNHQRENTTATIQPSSFHKEDVQPPSLSSSINHSGKLENNKSVEDDLEVEDGMVADEEGAEYEDDVAEGYEGDPQGGEEEDYYEQVNGDEEDVNLNDHGENVDPEDEEYLYEDEDADDFAKKMAVVFS</sequence>
<evidence type="ECO:0000256" key="2">
    <source>
        <dbReference type="ARBA" id="ARBA00022737"/>
    </source>
</evidence>
<feature type="compositionally biased region" description="Basic and acidic residues" evidence="7">
    <location>
        <begin position="346"/>
        <end position="361"/>
    </location>
</feature>
<feature type="compositionally biased region" description="Polar residues" evidence="7">
    <location>
        <begin position="243"/>
        <end position="257"/>
    </location>
</feature>
<feature type="domain" description="C3H1-type" evidence="8">
    <location>
        <begin position="125"/>
        <end position="152"/>
    </location>
</feature>
<evidence type="ECO:0000313" key="9">
    <source>
        <dbReference type="EMBL" id="RAL54601.1"/>
    </source>
</evidence>
<dbReference type="InterPro" id="IPR000571">
    <property type="entry name" value="Znf_CCCH"/>
</dbReference>
<feature type="zinc finger region" description="C3H1-type" evidence="6">
    <location>
        <begin position="35"/>
        <end position="64"/>
    </location>
</feature>
<dbReference type="SMART" id="SM00356">
    <property type="entry name" value="ZnF_C3H1"/>
    <property type="match status" value="3"/>
</dbReference>
<keyword evidence="10" id="KW-1185">Reference proteome</keyword>
<dbReference type="AlphaFoldDB" id="A0A328EDS1"/>
<feature type="region of interest" description="Disordered" evidence="7">
    <location>
        <begin position="506"/>
        <end position="686"/>
    </location>
</feature>
<dbReference type="EMBL" id="NQVE01000009">
    <property type="protein sequence ID" value="RAL54601.1"/>
    <property type="molecule type" value="Genomic_DNA"/>
</dbReference>
<feature type="compositionally biased region" description="Basic and acidic residues" evidence="7">
    <location>
        <begin position="265"/>
        <end position="276"/>
    </location>
</feature>
<feature type="compositionally biased region" description="Polar residues" evidence="7">
    <location>
        <begin position="588"/>
        <end position="597"/>
    </location>
</feature>
<keyword evidence="5" id="KW-0238">DNA-binding</keyword>
<dbReference type="PANTHER" id="PTHR15725">
    <property type="entry name" value="ZN-FINGER, C-X8-C-X5-C-X3-H TYPE-CONTAINING"/>
    <property type="match status" value="1"/>
</dbReference>
<feature type="domain" description="C3H1-type" evidence="8">
    <location>
        <begin position="35"/>
        <end position="64"/>
    </location>
</feature>
<evidence type="ECO:0000259" key="8">
    <source>
        <dbReference type="PROSITE" id="PS50103"/>
    </source>
</evidence>
<keyword evidence="3 6" id="KW-0863">Zinc-finger</keyword>
<dbReference type="PROSITE" id="PS50103">
    <property type="entry name" value="ZF_C3H1"/>
    <property type="match status" value="3"/>
</dbReference>
<feature type="compositionally biased region" description="Basic and acidic residues" evidence="7">
    <location>
        <begin position="400"/>
        <end position="422"/>
    </location>
</feature>
<dbReference type="GO" id="GO:0008270">
    <property type="term" value="F:zinc ion binding"/>
    <property type="evidence" value="ECO:0007669"/>
    <property type="project" value="UniProtKB-KW"/>
</dbReference>
<dbReference type="Gene3D" id="4.10.1000.10">
    <property type="entry name" value="Zinc finger, CCCH-type"/>
    <property type="match status" value="1"/>
</dbReference>
<keyword evidence="1 6" id="KW-0479">Metal-binding</keyword>
<evidence type="ECO:0000256" key="7">
    <source>
        <dbReference type="SAM" id="MobiDB-lite"/>
    </source>
</evidence>
<dbReference type="PANTHER" id="PTHR15725:SF14">
    <property type="entry name" value="ZINC FINGER CCCH DOMAIN-CONTAINING PROTEIN 11A"/>
    <property type="match status" value="1"/>
</dbReference>
<feature type="compositionally biased region" description="Basic and acidic residues" evidence="7">
    <location>
        <begin position="373"/>
        <end position="382"/>
    </location>
</feature>
<dbReference type="Pfam" id="PF14608">
    <property type="entry name" value="zf-CCCH_2"/>
    <property type="match status" value="1"/>
</dbReference>
<dbReference type="GO" id="GO:0003677">
    <property type="term" value="F:DNA binding"/>
    <property type="evidence" value="ECO:0007669"/>
    <property type="project" value="UniProtKB-KW"/>
</dbReference>
<feature type="region of interest" description="Disordered" evidence="7">
    <location>
        <begin position="346"/>
        <end position="492"/>
    </location>
</feature>
<feature type="compositionally biased region" description="Basic and acidic residues" evidence="7">
    <location>
        <begin position="517"/>
        <end position="531"/>
    </location>
</feature>
<dbReference type="Proteomes" id="UP000249390">
    <property type="component" value="Unassembled WGS sequence"/>
</dbReference>
<feature type="compositionally biased region" description="Basic and acidic residues" evidence="7">
    <location>
        <begin position="616"/>
        <end position="625"/>
    </location>
</feature>
<evidence type="ECO:0000256" key="1">
    <source>
        <dbReference type="ARBA" id="ARBA00022723"/>
    </source>
</evidence>
<name>A0A328EDS1_9ASTE</name>
<evidence type="ECO:0000313" key="10">
    <source>
        <dbReference type="Proteomes" id="UP000249390"/>
    </source>
</evidence>
<keyword evidence="4 6" id="KW-0862">Zinc</keyword>
<dbReference type="InterPro" id="IPR041686">
    <property type="entry name" value="Znf-CCCH_3"/>
</dbReference>
<comment type="caution">
    <text evidence="9">The sequence shown here is derived from an EMBL/GenBank/DDBJ whole genome shotgun (WGS) entry which is preliminary data.</text>
</comment>
<feature type="compositionally biased region" description="Acidic residues" evidence="7">
    <location>
        <begin position="626"/>
        <end position="675"/>
    </location>
</feature>
<keyword evidence="2" id="KW-0677">Repeat</keyword>
<proteinExistence type="predicted"/>
<evidence type="ECO:0000256" key="5">
    <source>
        <dbReference type="ARBA" id="ARBA00023125"/>
    </source>
</evidence>
<evidence type="ECO:0000256" key="4">
    <source>
        <dbReference type="ARBA" id="ARBA00022833"/>
    </source>
</evidence>
<dbReference type="GO" id="GO:0003729">
    <property type="term" value="F:mRNA binding"/>
    <property type="evidence" value="ECO:0007669"/>
    <property type="project" value="TreeGrafter"/>
</dbReference>
<feature type="zinc finger region" description="C3H1-type" evidence="6">
    <location>
        <begin position="125"/>
        <end position="152"/>
    </location>
</feature>
<organism evidence="9 10">
    <name type="scientific">Cuscuta australis</name>
    <dbReference type="NCBI Taxonomy" id="267555"/>
    <lineage>
        <taxon>Eukaryota</taxon>
        <taxon>Viridiplantae</taxon>
        <taxon>Streptophyta</taxon>
        <taxon>Embryophyta</taxon>
        <taxon>Tracheophyta</taxon>
        <taxon>Spermatophyta</taxon>
        <taxon>Magnoliopsida</taxon>
        <taxon>eudicotyledons</taxon>
        <taxon>Gunneridae</taxon>
        <taxon>Pentapetalae</taxon>
        <taxon>asterids</taxon>
        <taxon>lamiids</taxon>
        <taxon>Solanales</taxon>
        <taxon>Convolvulaceae</taxon>
        <taxon>Cuscuteae</taxon>
        <taxon>Cuscuta</taxon>
        <taxon>Cuscuta subgen. Grammica</taxon>
        <taxon>Cuscuta sect. Cleistogrammica</taxon>
    </lineage>
</organism>
<feature type="zinc finger region" description="C3H1-type" evidence="6">
    <location>
        <begin position="66"/>
        <end position="92"/>
    </location>
</feature>
<evidence type="ECO:0000256" key="6">
    <source>
        <dbReference type="PROSITE-ProRule" id="PRU00723"/>
    </source>
</evidence>
<accession>A0A328EDS1</accession>
<evidence type="ECO:0000256" key="3">
    <source>
        <dbReference type="ARBA" id="ARBA00022771"/>
    </source>
</evidence>
<dbReference type="InterPro" id="IPR036855">
    <property type="entry name" value="Znf_CCCH_sf"/>
</dbReference>
<protein>
    <recommendedName>
        <fullName evidence="8">C3H1-type domain-containing protein</fullName>
    </recommendedName>
</protein>
<reference evidence="9 10" key="1">
    <citation type="submission" date="2018-06" db="EMBL/GenBank/DDBJ databases">
        <title>The Genome of Cuscuta australis (Dodder) Provides Insight into the Evolution of Plant Parasitism.</title>
        <authorList>
            <person name="Liu H."/>
        </authorList>
    </citation>
    <scope>NUCLEOTIDE SEQUENCE [LARGE SCALE GENOMIC DNA]</scope>
    <source>
        <strain evidence="10">cv. Yunnan</strain>
        <tissue evidence="9">Vines</tissue>
    </source>
</reference>